<organism evidence="1 2">
    <name type="scientific">Eumeta variegata</name>
    <name type="common">Bagworm moth</name>
    <name type="synonym">Eumeta japonica</name>
    <dbReference type="NCBI Taxonomy" id="151549"/>
    <lineage>
        <taxon>Eukaryota</taxon>
        <taxon>Metazoa</taxon>
        <taxon>Ecdysozoa</taxon>
        <taxon>Arthropoda</taxon>
        <taxon>Hexapoda</taxon>
        <taxon>Insecta</taxon>
        <taxon>Pterygota</taxon>
        <taxon>Neoptera</taxon>
        <taxon>Endopterygota</taxon>
        <taxon>Lepidoptera</taxon>
        <taxon>Glossata</taxon>
        <taxon>Ditrysia</taxon>
        <taxon>Tineoidea</taxon>
        <taxon>Psychidae</taxon>
        <taxon>Oiketicinae</taxon>
        <taxon>Eumeta</taxon>
    </lineage>
</organism>
<dbReference type="Proteomes" id="UP000299102">
    <property type="component" value="Unassembled WGS sequence"/>
</dbReference>
<protein>
    <submittedName>
        <fullName evidence="1">Uncharacterized protein</fullName>
    </submittedName>
</protein>
<dbReference type="AlphaFoldDB" id="A0A4C1UX65"/>
<evidence type="ECO:0000313" key="1">
    <source>
        <dbReference type="EMBL" id="GBP31035.1"/>
    </source>
</evidence>
<dbReference type="EMBL" id="BGZK01000241">
    <property type="protein sequence ID" value="GBP31035.1"/>
    <property type="molecule type" value="Genomic_DNA"/>
</dbReference>
<proteinExistence type="predicted"/>
<keyword evidence="2" id="KW-1185">Reference proteome</keyword>
<evidence type="ECO:0000313" key="2">
    <source>
        <dbReference type="Proteomes" id="UP000299102"/>
    </source>
</evidence>
<gene>
    <name evidence="1" type="ORF">EVAR_77329_1</name>
</gene>
<name>A0A4C1UX65_EUMVA</name>
<reference evidence="1 2" key="1">
    <citation type="journal article" date="2019" name="Commun. Biol.">
        <title>The bagworm genome reveals a unique fibroin gene that provides high tensile strength.</title>
        <authorList>
            <person name="Kono N."/>
            <person name="Nakamura H."/>
            <person name="Ohtoshi R."/>
            <person name="Tomita M."/>
            <person name="Numata K."/>
            <person name="Arakawa K."/>
        </authorList>
    </citation>
    <scope>NUCLEOTIDE SEQUENCE [LARGE SCALE GENOMIC DNA]</scope>
</reference>
<comment type="caution">
    <text evidence="1">The sequence shown here is derived from an EMBL/GenBank/DDBJ whole genome shotgun (WGS) entry which is preliminary data.</text>
</comment>
<accession>A0A4C1UX65</accession>
<sequence length="171" mass="19634">MRASADRNYGRDQRLNVCRGGTPRVLNRNIRSEGPFSVVLELCNHNSRSASTVRSPRKNQKLESIVPRAETNFFSPENYALYLHDARLSAERWRWRRANALSRRGRGKFTYIGEGYGAVARALRGRANCKQIPESVQRQRRSLILFVFGLRAVNFASIPFHYPENVDSTVH</sequence>